<accession>A0AAD3SX70</accession>
<evidence type="ECO:0000313" key="3">
    <source>
        <dbReference type="EMBL" id="GMH17631.1"/>
    </source>
</evidence>
<reference evidence="3" key="1">
    <citation type="submission" date="2023-05" db="EMBL/GenBank/DDBJ databases">
        <title>Nepenthes gracilis genome sequencing.</title>
        <authorList>
            <person name="Fukushima K."/>
        </authorList>
    </citation>
    <scope>NUCLEOTIDE SEQUENCE</scope>
    <source>
        <strain evidence="3">SING2019-196</strain>
    </source>
</reference>
<dbReference type="GO" id="GO:0072699">
    <property type="term" value="P:protein localization to cortical microtubule cytoskeleton"/>
    <property type="evidence" value="ECO:0007669"/>
    <property type="project" value="TreeGrafter"/>
</dbReference>
<comment type="caution">
    <text evidence="3">The sequence shown here is derived from an EMBL/GenBank/DDBJ whole genome shotgun (WGS) entry which is preliminary data.</text>
</comment>
<dbReference type="EMBL" id="BSYO01000018">
    <property type="protein sequence ID" value="GMH17631.1"/>
    <property type="molecule type" value="Genomic_DNA"/>
</dbReference>
<organism evidence="3 4">
    <name type="scientific">Nepenthes gracilis</name>
    <name type="common">Slender pitcher plant</name>
    <dbReference type="NCBI Taxonomy" id="150966"/>
    <lineage>
        <taxon>Eukaryota</taxon>
        <taxon>Viridiplantae</taxon>
        <taxon>Streptophyta</taxon>
        <taxon>Embryophyta</taxon>
        <taxon>Tracheophyta</taxon>
        <taxon>Spermatophyta</taxon>
        <taxon>Magnoliopsida</taxon>
        <taxon>eudicotyledons</taxon>
        <taxon>Gunneridae</taxon>
        <taxon>Pentapetalae</taxon>
        <taxon>Caryophyllales</taxon>
        <taxon>Nepenthaceae</taxon>
        <taxon>Nepenthes</taxon>
    </lineage>
</organism>
<gene>
    <name evidence="3" type="ORF">Nepgr_019472</name>
</gene>
<evidence type="ECO:0000313" key="4">
    <source>
        <dbReference type="Proteomes" id="UP001279734"/>
    </source>
</evidence>
<dbReference type="Proteomes" id="UP001279734">
    <property type="component" value="Unassembled WGS sequence"/>
</dbReference>
<dbReference type="GO" id="GO:0055028">
    <property type="term" value="C:cortical microtubule"/>
    <property type="evidence" value="ECO:0007669"/>
    <property type="project" value="TreeGrafter"/>
</dbReference>
<keyword evidence="4" id="KW-1185">Reference proteome</keyword>
<evidence type="ECO:0000256" key="1">
    <source>
        <dbReference type="ARBA" id="ARBA00023054"/>
    </source>
</evidence>
<name>A0AAD3SX70_NEPGR</name>
<dbReference type="PANTHER" id="PTHR31342:SF4">
    <property type="entry name" value="ACTIN BINDING PROTEIN FAMILY"/>
    <property type="match status" value="1"/>
</dbReference>
<sequence length="323" mass="37441">MDESHSISSFHWPEKLFTQVSADVCSGNPSPSSRHSGEKNRFLLPEFDNLVKEFNMDAAITVTSPMKDVEMPKSNEETPKTTRSIDRHEYEQEIQNLKNTLFFLKIESLQADNRRLEAQVSDYSKVEAELEAAKAKIKLQWKKLTSEAEENKGQILNLKQRVAKLQEHDHDRDTDIESKLQRANELKVQNDELRKSIFDLRLENSELARRLESTQILATSFSDDQETEELRKEAIQVRQENKNLEKKIQRLQSDRCANVEVVYPRWINACLRYELRNYQPAPGKTITRDLSKSLSPRSEEKAKQLILEYANTEEGAGERGITF</sequence>
<dbReference type="PANTHER" id="PTHR31342">
    <property type="entry name" value="PROTEIN CHUP1, CHLOROPLASTIC"/>
    <property type="match status" value="1"/>
</dbReference>
<dbReference type="InterPro" id="IPR040265">
    <property type="entry name" value="CHUP1/IPGA1-like"/>
</dbReference>
<dbReference type="AlphaFoldDB" id="A0AAD3SX70"/>
<evidence type="ECO:0000256" key="2">
    <source>
        <dbReference type="SAM" id="Coils"/>
    </source>
</evidence>
<feature type="coiled-coil region" evidence="2">
    <location>
        <begin position="87"/>
        <end position="254"/>
    </location>
</feature>
<protein>
    <submittedName>
        <fullName evidence="3">Uncharacterized protein</fullName>
    </submittedName>
</protein>
<proteinExistence type="predicted"/>
<keyword evidence="1 2" id="KW-0175">Coiled coil</keyword>